<comment type="subcellular location">
    <subcellularLocation>
        <location evidence="2">Membrane</location>
        <topology evidence="2">Multi-pass membrane protein</topology>
    </subcellularLocation>
    <subcellularLocation>
        <location evidence="9">Mitochondrion inner membrane</location>
        <topology evidence="9">Multi-pass membrane protein</topology>
        <orientation evidence="9">Matrix side</orientation>
    </subcellularLocation>
</comment>
<dbReference type="AlphaFoldDB" id="A0A2K3DQB8"/>
<evidence type="ECO:0000256" key="2">
    <source>
        <dbReference type="ARBA" id="ARBA00004141"/>
    </source>
</evidence>
<keyword evidence="9" id="KW-0831">Ubiquinone biosynthesis</keyword>
<dbReference type="InterPro" id="IPR006370">
    <property type="entry name" value="HB_polyprenyltransferase-like"/>
</dbReference>
<keyword evidence="12" id="KW-1185">Reference proteome</keyword>
<evidence type="ECO:0000256" key="6">
    <source>
        <dbReference type="ARBA" id="ARBA00022989"/>
    </source>
</evidence>
<dbReference type="CDD" id="cd13959">
    <property type="entry name" value="PT_UbiA_COQ2"/>
    <property type="match status" value="1"/>
</dbReference>
<evidence type="ECO:0000256" key="9">
    <source>
        <dbReference type="HAMAP-Rule" id="MF_03189"/>
    </source>
</evidence>
<dbReference type="PANTHER" id="PTHR11048">
    <property type="entry name" value="PRENYLTRANSFERASES"/>
    <property type="match status" value="1"/>
</dbReference>
<dbReference type="GO" id="GO:0016765">
    <property type="term" value="F:transferase activity, transferring alkyl or aryl (other than methyl) groups"/>
    <property type="evidence" value="ECO:0000318"/>
    <property type="project" value="GO_Central"/>
</dbReference>
<evidence type="ECO:0000256" key="7">
    <source>
        <dbReference type="ARBA" id="ARBA00023136"/>
    </source>
</evidence>
<evidence type="ECO:0000256" key="4">
    <source>
        <dbReference type="ARBA" id="ARBA00022679"/>
    </source>
</evidence>
<evidence type="ECO:0000313" key="11">
    <source>
        <dbReference type="EMBL" id="PNW82731.1"/>
    </source>
</evidence>
<keyword evidence="7 9" id="KW-0472">Membrane</keyword>
<evidence type="ECO:0000313" key="12">
    <source>
        <dbReference type="Proteomes" id="UP000006906"/>
    </source>
</evidence>
<accession>A0A2K3DQB8</accession>
<feature type="transmembrane region" description="Helical" evidence="9">
    <location>
        <begin position="188"/>
        <end position="212"/>
    </location>
</feature>
<keyword evidence="9" id="KW-0496">Mitochondrion</keyword>
<dbReference type="HAMAP" id="MF_01635">
    <property type="entry name" value="UbiA"/>
    <property type="match status" value="1"/>
</dbReference>
<evidence type="ECO:0000256" key="10">
    <source>
        <dbReference type="SAM" id="MobiDB-lite"/>
    </source>
</evidence>
<comment type="similarity">
    <text evidence="3 9">Belongs to the UbiA prenyltransferase family.</text>
</comment>
<dbReference type="GO" id="GO:0008299">
    <property type="term" value="P:isoprenoid biosynthetic process"/>
    <property type="evidence" value="ECO:0007669"/>
    <property type="project" value="UniProtKB-UniRule"/>
</dbReference>
<dbReference type="OrthoDB" id="18170at2759"/>
<keyword evidence="5 9" id="KW-0812">Transmembrane</keyword>
<comment type="pathway">
    <text evidence="9">Cofactor biosynthesis; ubiquinone biosynthesis.</text>
</comment>
<dbReference type="EMBL" id="CM008967">
    <property type="protein sequence ID" value="PNW82731.1"/>
    <property type="molecule type" value="Genomic_DNA"/>
</dbReference>
<dbReference type="InterPro" id="IPR000537">
    <property type="entry name" value="UbiA_prenyltransferase"/>
</dbReference>
<dbReference type="PROSITE" id="PS00943">
    <property type="entry name" value="UBIA"/>
    <property type="match status" value="1"/>
</dbReference>
<comment type="catalytic activity">
    <reaction evidence="8">
        <text>4-hydroxybenzoate + (2E)-geranyl diphosphate = 3-geranyl-4-hydroxybenzoate + diphosphate</text>
        <dbReference type="Rhea" id="RHEA:27854"/>
        <dbReference type="ChEBI" id="CHEBI:17879"/>
        <dbReference type="ChEBI" id="CHEBI:33019"/>
        <dbReference type="ChEBI" id="CHEBI:58057"/>
        <dbReference type="ChEBI" id="CHEBI:60878"/>
        <dbReference type="EC" id="2.5.1.93"/>
    </reaction>
</comment>
<dbReference type="GO" id="GO:0005743">
    <property type="term" value="C:mitochondrial inner membrane"/>
    <property type="evidence" value="ECO:0000318"/>
    <property type="project" value="GO_Central"/>
</dbReference>
<dbReference type="InterPro" id="IPR030470">
    <property type="entry name" value="UbiA_prenylTrfase_CS"/>
</dbReference>
<dbReference type="FunCoup" id="A0A2K3DQB8">
    <property type="interactions" value="1520"/>
</dbReference>
<dbReference type="InParanoid" id="A0A2K3DQB8"/>
<proteinExistence type="inferred from homology"/>
<comment type="catalytic activity">
    <reaction evidence="9">
        <text>an all-trans-polyprenyl diphosphate + 4-hydroxybenzoate = a 4-hydroxy-3-(all-trans-polyprenyl)benzoate + diphosphate</text>
        <dbReference type="Rhea" id="RHEA:44504"/>
        <dbReference type="Rhea" id="RHEA-COMP:9514"/>
        <dbReference type="Rhea" id="RHEA-COMP:9564"/>
        <dbReference type="ChEBI" id="CHEBI:17879"/>
        <dbReference type="ChEBI" id="CHEBI:33019"/>
        <dbReference type="ChEBI" id="CHEBI:58914"/>
        <dbReference type="ChEBI" id="CHEBI:78396"/>
        <dbReference type="EC" id="2.5.1.39"/>
    </reaction>
</comment>
<comment type="cofactor">
    <cofactor evidence="1 9">
        <name>Mg(2+)</name>
        <dbReference type="ChEBI" id="CHEBI:18420"/>
    </cofactor>
</comment>
<dbReference type="PaxDb" id="3055-EDP01665"/>
<dbReference type="Gramene" id="PNW82731">
    <property type="protein sequence ID" value="PNW82731"/>
    <property type="gene ID" value="CHLRE_06g291800v5"/>
</dbReference>
<feature type="compositionally biased region" description="Low complexity" evidence="10">
    <location>
        <begin position="7"/>
        <end position="18"/>
    </location>
</feature>
<feature type="region of interest" description="Disordered" evidence="10">
    <location>
        <begin position="58"/>
        <end position="117"/>
    </location>
</feature>
<keyword evidence="9" id="KW-0999">Mitochondrion inner membrane</keyword>
<dbReference type="GO" id="GO:0008412">
    <property type="term" value="F:4-hydroxybenzoate polyprenyltransferase activity"/>
    <property type="evidence" value="ECO:0007669"/>
    <property type="project" value="UniProtKB-EC"/>
</dbReference>
<feature type="region of interest" description="Disordered" evidence="10">
    <location>
        <begin position="1"/>
        <end position="21"/>
    </location>
</feature>
<dbReference type="ExpressionAtlas" id="A0A2K3DQB8">
    <property type="expression patterns" value="baseline"/>
</dbReference>
<dbReference type="KEGG" id="cre:CHLRE_06g291800v5"/>
<dbReference type="PANTHER" id="PTHR11048:SF28">
    <property type="entry name" value="4-HYDROXYBENZOATE POLYPRENYLTRANSFERASE, MITOCHONDRIAL"/>
    <property type="match status" value="1"/>
</dbReference>
<feature type="compositionally biased region" description="Low complexity" evidence="10">
    <location>
        <begin position="60"/>
        <end position="112"/>
    </location>
</feature>
<evidence type="ECO:0000256" key="1">
    <source>
        <dbReference type="ARBA" id="ARBA00001946"/>
    </source>
</evidence>
<dbReference type="Gene3D" id="1.10.357.140">
    <property type="entry name" value="UbiA prenyltransferase"/>
    <property type="match status" value="1"/>
</dbReference>
<dbReference type="UniPathway" id="UPA00232"/>
<organism evidence="11 12">
    <name type="scientific">Chlamydomonas reinhardtii</name>
    <name type="common">Chlamydomonas smithii</name>
    <dbReference type="NCBI Taxonomy" id="3055"/>
    <lineage>
        <taxon>Eukaryota</taxon>
        <taxon>Viridiplantae</taxon>
        <taxon>Chlorophyta</taxon>
        <taxon>core chlorophytes</taxon>
        <taxon>Chlorophyceae</taxon>
        <taxon>CS clade</taxon>
        <taxon>Chlamydomonadales</taxon>
        <taxon>Chlamydomonadaceae</taxon>
        <taxon>Chlamydomonas</taxon>
    </lineage>
</organism>
<protein>
    <recommendedName>
        <fullName evidence="9">4-hydroxybenzoate polyprenyltransferase, mitochondrial</fullName>
        <shortName evidence="9">4-HB polyprenyltransferase</shortName>
        <ecNumber evidence="9">2.5.1.39</ecNumber>
    </recommendedName>
    <alternativeName>
        <fullName evidence="9">Para-hydroxybenzoate--polyprenyltransferase</fullName>
        <shortName evidence="9">PHB:PPT</shortName>
        <shortName evidence="9">PHB:polyprenyltransferase</shortName>
    </alternativeName>
</protein>
<evidence type="ECO:0000256" key="8">
    <source>
        <dbReference type="ARBA" id="ARBA00050283"/>
    </source>
</evidence>
<dbReference type="InterPro" id="IPR044878">
    <property type="entry name" value="UbiA_sf"/>
</dbReference>
<dbReference type="GO" id="GO:0102930">
    <property type="term" value="F:4-hydroxybenzoate geranyltransferase activity"/>
    <property type="evidence" value="ECO:0007669"/>
    <property type="project" value="UniProtKB-EC"/>
</dbReference>
<gene>
    <name evidence="11" type="ORF">CHLRE_06g291800v5</name>
</gene>
<dbReference type="GO" id="GO:0006744">
    <property type="term" value="P:ubiquinone biosynthetic process"/>
    <property type="evidence" value="ECO:0000318"/>
    <property type="project" value="GO_Central"/>
</dbReference>
<feature type="transmembrane region" description="Helical" evidence="9">
    <location>
        <begin position="163"/>
        <end position="182"/>
    </location>
</feature>
<sequence length="443" mass="45902">MVAEPGTESASTPATASAGVRSHTLALQRWPMSQLALDVQTTQPHLYPPRWTLGAPAHFSTSSSLSFPSSPSSPSSSSSPSASPSPSSSPSSTSSAPPGATASSSSPSSPSSFFQSHRRMTDAEVEAAIEAAPPTSGGSSLLMAALPPRLVPYAQLMRLDKPIGTWLLALPCIWSIGLATPAGQLPSLYMMALFGAGAVLLRGAGCTINDLWDRRLDAAVERTRSRPLAAGTLQPRDAVALLVVQLSLGLVILLQLNDYSKLLGASSLALVGTYPLMKRITFWPQAFLGLTMNWGALLGYSAVAGGVDWAVCLPLYGAGVAWTLVYDTIYAHQDKKDDARVGVKSTALLFGAASKTYFAAFTAATAAGLVAAGLAAGAGPSYYAGTAGMVGHMAWQIQNVDLENGPDCAAKFGSNKWAGGILAAGILADKVAASGWHDWYEAM</sequence>
<feature type="transmembrane region" description="Helical" evidence="9">
    <location>
        <begin position="233"/>
        <end position="253"/>
    </location>
</feature>
<dbReference type="Gene3D" id="1.20.120.1780">
    <property type="entry name" value="UbiA prenyltransferase"/>
    <property type="match status" value="1"/>
</dbReference>
<dbReference type="Pfam" id="PF01040">
    <property type="entry name" value="UbiA"/>
    <property type="match status" value="1"/>
</dbReference>
<dbReference type="Proteomes" id="UP000006906">
    <property type="component" value="Chromosome 6"/>
</dbReference>
<keyword evidence="4 9" id="KW-0808">Transferase</keyword>
<dbReference type="EC" id="2.5.1.39" evidence="9"/>
<dbReference type="GeneID" id="5721103"/>
<dbReference type="RefSeq" id="XP_001695407.2">
    <property type="nucleotide sequence ID" value="XM_001695355.2"/>
</dbReference>
<keyword evidence="9" id="KW-0414">Isoprene biosynthesis</keyword>
<dbReference type="STRING" id="3055.A0A2K3DQB8"/>
<dbReference type="NCBIfam" id="TIGR01474">
    <property type="entry name" value="ubiA_proteo"/>
    <property type="match status" value="1"/>
</dbReference>
<feature type="transmembrane region" description="Helical" evidence="9">
    <location>
        <begin position="357"/>
        <end position="379"/>
    </location>
</feature>
<name>A0A2K3DQB8_CHLRE</name>
<reference evidence="11 12" key="1">
    <citation type="journal article" date="2007" name="Science">
        <title>The Chlamydomonas genome reveals the evolution of key animal and plant functions.</title>
        <authorList>
            <person name="Merchant S.S."/>
            <person name="Prochnik S.E."/>
            <person name="Vallon O."/>
            <person name="Harris E.H."/>
            <person name="Karpowicz S.J."/>
            <person name="Witman G.B."/>
            <person name="Terry A."/>
            <person name="Salamov A."/>
            <person name="Fritz-Laylin L.K."/>
            <person name="Marechal-Drouard L."/>
            <person name="Marshall W.F."/>
            <person name="Qu L.H."/>
            <person name="Nelson D.R."/>
            <person name="Sanderfoot A.A."/>
            <person name="Spalding M.H."/>
            <person name="Kapitonov V.V."/>
            <person name="Ren Q."/>
            <person name="Ferris P."/>
            <person name="Lindquist E."/>
            <person name="Shapiro H."/>
            <person name="Lucas S.M."/>
            <person name="Grimwood J."/>
            <person name="Schmutz J."/>
            <person name="Cardol P."/>
            <person name="Cerutti H."/>
            <person name="Chanfreau G."/>
            <person name="Chen C.L."/>
            <person name="Cognat V."/>
            <person name="Croft M.T."/>
            <person name="Dent R."/>
            <person name="Dutcher S."/>
            <person name="Fernandez E."/>
            <person name="Fukuzawa H."/>
            <person name="Gonzalez-Ballester D."/>
            <person name="Gonzalez-Halphen D."/>
            <person name="Hallmann A."/>
            <person name="Hanikenne M."/>
            <person name="Hippler M."/>
            <person name="Inwood W."/>
            <person name="Jabbari K."/>
            <person name="Kalanon M."/>
            <person name="Kuras R."/>
            <person name="Lefebvre P.A."/>
            <person name="Lemaire S.D."/>
            <person name="Lobanov A.V."/>
            <person name="Lohr M."/>
            <person name="Manuell A."/>
            <person name="Meier I."/>
            <person name="Mets L."/>
            <person name="Mittag M."/>
            <person name="Mittelmeier T."/>
            <person name="Moroney J.V."/>
            <person name="Moseley J."/>
            <person name="Napoli C."/>
            <person name="Nedelcu A.M."/>
            <person name="Niyogi K."/>
            <person name="Novoselov S.V."/>
            <person name="Paulsen I.T."/>
            <person name="Pazour G."/>
            <person name="Purton S."/>
            <person name="Ral J.P."/>
            <person name="Riano-Pachon D.M."/>
            <person name="Riekhof W."/>
            <person name="Rymarquis L."/>
            <person name="Schroda M."/>
            <person name="Stern D."/>
            <person name="Umen J."/>
            <person name="Willows R."/>
            <person name="Wilson N."/>
            <person name="Zimmer S.L."/>
            <person name="Allmer J."/>
            <person name="Balk J."/>
            <person name="Bisova K."/>
            <person name="Chen C.J."/>
            <person name="Elias M."/>
            <person name="Gendler K."/>
            <person name="Hauser C."/>
            <person name="Lamb M.R."/>
            <person name="Ledford H."/>
            <person name="Long J.C."/>
            <person name="Minagawa J."/>
            <person name="Page M.D."/>
            <person name="Pan J."/>
            <person name="Pootakham W."/>
            <person name="Roje S."/>
            <person name="Rose A."/>
            <person name="Stahlberg E."/>
            <person name="Terauchi A.M."/>
            <person name="Yang P."/>
            <person name="Ball S."/>
            <person name="Bowler C."/>
            <person name="Dieckmann C.L."/>
            <person name="Gladyshev V.N."/>
            <person name="Green P."/>
            <person name="Jorgensen R."/>
            <person name="Mayfield S."/>
            <person name="Mueller-Roeber B."/>
            <person name="Rajamani S."/>
            <person name="Sayre R.T."/>
            <person name="Brokstein P."/>
            <person name="Dubchak I."/>
            <person name="Goodstein D."/>
            <person name="Hornick L."/>
            <person name="Huang Y.W."/>
            <person name="Jhaveri J."/>
            <person name="Luo Y."/>
            <person name="Martinez D."/>
            <person name="Ngau W.C."/>
            <person name="Otillar B."/>
            <person name="Poliakov A."/>
            <person name="Porter A."/>
            <person name="Szajkowski L."/>
            <person name="Werner G."/>
            <person name="Zhou K."/>
            <person name="Grigoriev I.V."/>
            <person name="Rokhsar D.S."/>
            <person name="Grossman A.R."/>
        </authorList>
    </citation>
    <scope>NUCLEOTIDE SEQUENCE [LARGE SCALE GENOMIC DNA]</scope>
    <source>
        <strain evidence="12">CC-503</strain>
    </source>
</reference>
<comment type="function">
    <text evidence="9">Catalyzes the prenylation of para-hydroxybenzoate (PHB) with an all-trans polyprenyl group. Mediates the second step in the final reaction sequence of coenzyme Q (CoQ) biosynthesis, which is the condensation of the polyisoprenoid side chain with PHB, generating the first membrane-bound Q intermediate.</text>
</comment>
<dbReference type="FunFam" id="1.20.120.1780:FF:000001">
    <property type="entry name" value="4-hydroxybenzoate octaprenyltransferase"/>
    <property type="match status" value="1"/>
</dbReference>
<keyword evidence="6 9" id="KW-1133">Transmembrane helix</keyword>
<evidence type="ECO:0000256" key="3">
    <source>
        <dbReference type="ARBA" id="ARBA00005985"/>
    </source>
</evidence>
<evidence type="ECO:0000256" key="5">
    <source>
        <dbReference type="ARBA" id="ARBA00022692"/>
    </source>
</evidence>
<dbReference type="InterPro" id="IPR039653">
    <property type="entry name" value="Prenyltransferase"/>
</dbReference>
<dbReference type="FunFam" id="1.10.357.140:FF:000003">
    <property type="entry name" value="4-hydroxybenzoate polyprenyltransferase, mitochondrial"/>
    <property type="match status" value="1"/>
</dbReference>